<evidence type="ECO:0000313" key="1">
    <source>
        <dbReference type="EMBL" id="MBB4618162.1"/>
    </source>
</evidence>
<proteinExistence type="predicted"/>
<dbReference type="AlphaFoldDB" id="A0A7W7ALE6"/>
<gene>
    <name evidence="1" type="ORF">GGQ96_002298</name>
</gene>
<dbReference type="Proteomes" id="UP000574769">
    <property type="component" value="Unassembled WGS sequence"/>
</dbReference>
<dbReference type="EMBL" id="JACHNY010000004">
    <property type="protein sequence ID" value="MBB4618162.1"/>
    <property type="molecule type" value="Genomic_DNA"/>
</dbReference>
<evidence type="ECO:0000313" key="2">
    <source>
        <dbReference type="Proteomes" id="UP000574769"/>
    </source>
</evidence>
<accession>A0A7W7ALE6</accession>
<dbReference type="RefSeq" id="WP_184114663.1">
    <property type="nucleotide sequence ID" value="NZ_JACHNY010000004.1"/>
</dbReference>
<name>A0A7W7ALE6_9SPHN</name>
<reference evidence="1 2" key="1">
    <citation type="submission" date="2020-08" db="EMBL/GenBank/DDBJ databases">
        <title>Genomic Encyclopedia of Type Strains, Phase IV (KMG-IV): sequencing the most valuable type-strain genomes for metagenomic binning, comparative biology and taxonomic classification.</title>
        <authorList>
            <person name="Goeker M."/>
        </authorList>
    </citation>
    <scope>NUCLEOTIDE SEQUENCE [LARGE SCALE GENOMIC DNA]</scope>
    <source>
        <strain evidence="1 2">DSM 15867</strain>
    </source>
</reference>
<comment type="caution">
    <text evidence="1">The sequence shown here is derived from an EMBL/GenBank/DDBJ whole genome shotgun (WGS) entry which is preliminary data.</text>
</comment>
<keyword evidence="2" id="KW-1185">Reference proteome</keyword>
<organism evidence="1 2">
    <name type="scientific">Sphingomonas abaci</name>
    <dbReference type="NCBI Taxonomy" id="237611"/>
    <lineage>
        <taxon>Bacteria</taxon>
        <taxon>Pseudomonadati</taxon>
        <taxon>Pseudomonadota</taxon>
        <taxon>Alphaproteobacteria</taxon>
        <taxon>Sphingomonadales</taxon>
        <taxon>Sphingomonadaceae</taxon>
        <taxon>Sphingomonas</taxon>
    </lineage>
</organism>
<sequence length="119" mass="12318">MPTFQPTAGAVVAADTQKTIAALDGALLDSMRMCMSFIEATQGSGLPAARSQKVLHSLSTGIASVVEGRSQVVSAIRHLNAIKQGSNIAPMNFGCPEGWEQMALDAGQPAPRADRPVAA</sequence>
<protein>
    <submittedName>
        <fullName evidence="1">Uncharacterized protein</fullName>
    </submittedName>
</protein>